<protein>
    <recommendedName>
        <fullName evidence="1">RecQ mediated genome instability protein 1 OB-fold domain-containing protein</fullName>
    </recommendedName>
</protein>
<dbReference type="InParanoid" id="G3AM21"/>
<dbReference type="AlphaFoldDB" id="G3AM21"/>
<keyword evidence="3" id="KW-1185">Reference proteome</keyword>
<reference evidence="2 3" key="1">
    <citation type="journal article" date="2011" name="Proc. Natl. Acad. Sci. U.S.A.">
        <title>Comparative genomics of xylose-fermenting fungi for enhanced biofuel production.</title>
        <authorList>
            <person name="Wohlbach D.J."/>
            <person name="Kuo A."/>
            <person name="Sato T.K."/>
            <person name="Potts K.M."/>
            <person name="Salamov A.A."/>
            <person name="LaButti K.M."/>
            <person name="Sun H."/>
            <person name="Clum A."/>
            <person name="Pangilinan J.L."/>
            <person name="Lindquist E.A."/>
            <person name="Lucas S."/>
            <person name="Lapidus A."/>
            <person name="Jin M."/>
            <person name="Gunawan C."/>
            <person name="Balan V."/>
            <person name="Dale B.E."/>
            <person name="Jeffries T.W."/>
            <person name="Zinkel R."/>
            <person name="Barry K.W."/>
            <person name="Grigoriev I.V."/>
            <person name="Gasch A.P."/>
        </authorList>
    </citation>
    <scope>NUCLEOTIDE SEQUENCE [LARGE SCALE GENOMIC DNA]</scope>
    <source>
        <strain evidence="3">NRRL Y-27907 / 11-Y1</strain>
    </source>
</reference>
<dbReference type="GeneID" id="18870845"/>
<name>G3AM21_SPAPN</name>
<gene>
    <name evidence="2" type="ORF">SPAPADRAFT_149840</name>
</gene>
<evidence type="ECO:0000259" key="1">
    <source>
        <dbReference type="Pfam" id="PF08585"/>
    </source>
</evidence>
<sequence length="184" mass="21179">MNKTTFKASDFARIERAELNQSTLFNIMRIENISKSKLNQMEDWQHYHDPNSVSVDRIKNSNRTIIREIKDSSDDNGPRDANTNVNVTYKLLLRDFHNNYTFAYEQEPLNFLRSHRSNATPLGIDLGGRLLVKQGATISRGVIFLDHKNCDYQGSHPEDEQLTRTLNDGLVQKEIDILKSELGL</sequence>
<evidence type="ECO:0000313" key="2">
    <source>
        <dbReference type="EMBL" id="EGW32725.1"/>
    </source>
</evidence>
<dbReference type="eggNOG" id="ENOG502SXZQ">
    <property type="taxonomic scope" value="Eukaryota"/>
</dbReference>
<evidence type="ECO:0000313" key="3">
    <source>
        <dbReference type="Proteomes" id="UP000000709"/>
    </source>
</evidence>
<dbReference type="InterPro" id="IPR042470">
    <property type="entry name" value="RMI1_N_C_sf"/>
</dbReference>
<dbReference type="HOGENOM" id="CLU_112152_0_0_1"/>
<dbReference type="KEGG" id="spaa:SPAPADRAFT_149840"/>
<organism evidence="3">
    <name type="scientific">Spathaspora passalidarum (strain NRRL Y-27907 / 11-Y1)</name>
    <dbReference type="NCBI Taxonomy" id="619300"/>
    <lineage>
        <taxon>Eukaryota</taxon>
        <taxon>Fungi</taxon>
        <taxon>Dikarya</taxon>
        <taxon>Ascomycota</taxon>
        <taxon>Saccharomycotina</taxon>
        <taxon>Pichiomycetes</taxon>
        <taxon>Debaryomycetaceae</taxon>
        <taxon>Spathaspora</taxon>
    </lineage>
</organism>
<dbReference type="FunCoup" id="G3AM21">
    <property type="interactions" value="39"/>
</dbReference>
<dbReference type="OMA" id="CFAYEYN"/>
<dbReference type="Pfam" id="PF08585">
    <property type="entry name" value="RMI1_N_C"/>
    <property type="match status" value="1"/>
</dbReference>
<dbReference type="STRING" id="619300.G3AM21"/>
<accession>G3AM21</accession>
<dbReference type="Gene3D" id="2.40.50.770">
    <property type="entry name" value="RecQ-mediated genome instability protein Rmi1, C-terminal domain"/>
    <property type="match status" value="1"/>
</dbReference>
<feature type="domain" description="RecQ mediated genome instability protein 1 OB-fold" evidence="1">
    <location>
        <begin position="16"/>
        <end position="156"/>
    </location>
</feature>
<dbReference type="InterPro" id="IPR013894">
    <property type="entry name" value="RMI1_OB"/>
</dbReference>
<proteinExistence type="predicted"/>
<dbReference type="Proteomes" id="UP000000709">
    <property type="component" value="Unassembled WGS sequence"/>
</dbReference>
<dbReference type="EMBL" id="GL996501">
    <property type="protein sequence ID" value="EGW32725.1"/>
    <property type="molecule type" value="Genomic_DNA"/>
</dbReference>
<dbReference type="RefSeq" id="XP_007374240.1">
    <property type="nucleotide sequence ID" value="XM_007374178.1"/>
</dbReference>